<keyword evidence="3 4" id="KW-0732">Signal</keyword>
<evidence type="ECO:0000256" key="3">
    <source>
        <dbReference type="ARBA" id="ARBA00022729"/>
    </source>
</evidence>
<comment type="caution">
    <text evidence="5">The sequence shown here is derived from an EMBL/GenBank/DDBJ whole genome shotgun (WGS) entry which is preliminary data.</text>
</comment>
<dbReference type="Gene3D" id="2.40.160.10">
    <property type="entry name" value="Porin"/>
    <property type="match status" value="1"/>
</dbReference>
<sequence length="403" mass="44505">MKTKIIKTAALAPVIGTLLAAPAVMAQDHDLSVTFRTHYGQVDRHFGPQDSEEMSQAIRLDYRSPYFNDLIGFDGSLYAVLKLHAAKNTAGIPLLDEDGDGFSKLGQANIKLKLGDDWHLRAGRMRIVSPLMTDTDGRSEPSTRRAIKLDGSIAGVSLYGIYSDEVSTTGENTFKEYTADGDAVSILGGSYEFENGLALHLSHGHLADAKRQTFINASYGMPLGDGTLLFDAYHYMAKEVGDGSNLADDPGADGELDTYLSNLAVAYKQGDLKYTLSWQTVGDDLYEPSWDGFNNDRSVLWSWNSVQILDFYNANQDSWQARVDYSSSAVPGLSMMGRYTEGDYTQGGVRYEDSEFDFETKYVLQTGPLKDLSFQLRYADVEIGGVGDLEDIRVIAEYTKTFF</sequence>
<evidence type="ECO:0000313" key="6">
    <source>
        <dbReference type="Proteomes" id="UP001159257"/>
    </source>
</evidence>
<evidence type="ECO:0000313" key="5">
    <source>
        <dbReference type="EMBL" id="SMR73458.1"/>
    </source>
</evidence>
<gene>
    <name evidence="5" type="ORF">SAMN04487964_104120</name>
</gene>
<reference evidence="5 6" key="1">
    <citation type="submission" date="2017-05" db="EMBL/GenBank/DDBJ databases">
        <authorList>
            <person name="Varghese N."/>
            <person name="Submissions S."/>
        </authorList>
    </citation>
    <scope>NUCLEOTIDE SEQUENCE [LARGE SCALE GENOMIC DNA]</scope>
    <source>
        <strain evidence="5 6">CGMCC 1.7287</strain>
    </source>
</reference>
<evidence type="ECO:0000256" key="4">
    <source>
        <dbReference type="SAM" id="SignalP"/>
    </source>
</evidence>
<dbReference type="PANTHER" id="PTHR34596">
    <property type="entry name" value="CHITOPORIN"/>
    <property type="match status" value="1"/>
</dbReference>
<dbReference type="Pfam" id="PF03573">
    <property type="entry name" value="OprD"/>
    <property type="match status" value="1"/>
</dbReference>
<keyword evidence="2" id="KW-0813">Transport</keyword>
<proteinExistence type="inferred from homology"/>
<accession>A0ABY1RZ14</accession>
<dbReference type="InterPro" id="IPR005318">
    <property type="entry name" value="OM_porin_bac"/>
</dbReference>
<name>A0ABY1RZ14_9GAMM</name>
<dbReference type="RefSeq" id="WP_239039639.1">
    <property type="nucleotide sequence ID" value="NZ_BAAAEY010000001.1"/>
</dbReference>
<comment type="similarity">
    <text evidence="1">Belongs to the outer membrane porin (Opr) (TC 1.B.25) family.</text>
</comment>
<dbReference type="InterPro" id="IPR023614">
    <property type="entry name" value="Porin_dom_sf"/>
</dbReference>
<keyword evidence="6" id="KW-1185">Reference proteome</keyword>
<feature type="signal peptide" evidence="4">
    <location>
        <begin position="1"/>
        <end position="26"/>
    </location>
</feature>
<feature type="chain" id="PRO_5045660258" evidence="4">
    <location>
        <begin position="27"/>
        <end position="403"/>
    </location>
</feature>
<protein>
    <submittedName>
        <fullName evidence="5">Imipenem/basic amino acid-specific outer membrane pore</fullName>
    </submittedName>
</protein>
<dbReference type="Proteomes" id="UP001159257">
    <property type="component" value="Unassembled WGS sequence"/>
</dbReference>
<organism evidence="5 6">
    <name type="scientific">Marinobacterium sediminicola</name>
    <dbReference type="NCBI Taxonomy" id="518898"/>
    <lineage>
        <taxon>Bacteria</taxon>
        <taxon>Pseudomonadati</taxon>
        <taxon>Pseudomonadota</taxon>
        <taxon>Gammaproteobacteria</taxon>
        <taxon>Oceanospirillales</taxon>
        <taxon>Oceanospirillaceae</taxon>
        <taxon>Marinobacterium</taxon>
    </lineage>
</organism>
<dbReference type="PANTHER" id="PTHR34596:SF2">
    <property type="entry name" value="CHITOPORIN"/>
    <property type="match status" value="1"/>
</dbReference>
<evidence type="ECO:0000256" key="1">
    <source>
        <dbReference type="ARBA" id="ARBA00009075"/>
    </source>
</evidence>
<dbReference type="EMBL" id="FXWV01000004">
    <property type="protein sequence ID" value="SMR73458.1"/>
    <property type="molecule type" value="Genomic_DNA"/>
</dbReference>
<evidence type="ECO:0000256" key="2">
    <source>
        <dbReference type="ARBA" id="ARBA00022448"/>
    </source>
</evidence>